<name>A0A8C6RJ73_NANGA</name>
<sequence>CLCNCSKNNIPTSVYEIREVQKPKEKKKEKLEKKKQKPTPSPSPEVDYLTPQQPPSNKVLAVRQIQAWCRGTRVRRTLLHAALSVWVIQCWWRKTLAKMLEKRRLASLRWLAVQTRACITIQSWVSMSFIRQRYYRLLTAVHVIQMSWRWHNCHTRGFFQGSYELTGDQLSLRLDIFLGSQICRISDCVPFPIKN</sequence>
<dbReference type="FunFam" id="1.20.5.190:FF:000015">
    <property type="entry name" value="IQ motif containing F5"/>
    <property type="match status" value="1"/>
</dbReference>
<dbReference type="InterPro" id="IPR039887">
    <property type="entry name" value="IQCF"/>
</dbReference>
<reference evidence="3" key="1">
    <citation type="submission" date="2025-08" db="UniProtKB">
        <authorList>
            <consortium name="Ensembl"/>
        </authorList>
    </citation>
    <scope>IDENTIFICATION</scope>
</reference>
<dbReference type="Ensembl" id="ENSNGAT00000025478.1">
    <property type="protein sequence ID" value="ENSNGAP00000019813.1"/>
    <property type="gene ID" value="ENSNGAG00000019517.1"/>
</dbReference>
<evidence type="ECO:0000313" key="3">
    <source>
        <dbReference type="Ensembl" id="ENSNGAP00000019813.1"/>
    </source>
</evidence>
<accession>A0A8C6RJ73</accession>
<proteinExistence type="predicted"/>
<evidence type="ECO:0000256" key="1">
    <source>
        <dbReference type="ARBA" id="ARBA00022737"/>
    </source>
</evidence>
<organism evidence="3 4">
    <name type="scientific">Nannospalax galili</name>
    <name type="common">Northern Israeli blind subterranean mole rat</name>
    <name type="synonym">Spalax galili</name>
    <dbReference type="NCBI Taxonomy" id="1026970"/>
    <lineage>
        <taxon>Eukaryota</taxon>
        <taxon>Metazoa</taxon>
        <taxon>Chordata</taxon>
        <taxon>Craniata</taxon>
        <taxon>Vertebrata</taxon>
        <taxon>Euteleostomi</taxon>
        <taxon>Mammalia</taxon>
        <taxon>Eutheria</taxon>
        <taxon>Euarchontoglires</taxon>
        <taxon>Glires</taxon>
        <taxon>Rodentia</taxon>
        <taxon>Myomorpha</taxon>
        <taxon>Muroidea</taxon>
        <taxon>Spalacidae</taxon>
        <taxon>Spalacinae</taxon>
        <taxon>Nannospalax</taxon>
    </lineage>
</organism>
<evidence type="ECO:0000313" key="4">
    <source>
        <dbReference type="Proteomes" id="UP000694381"/>
    </source>
</evidence>
<dbReference type="PANTHER" id="PTHR21633">
    <property type="entry name" value="IQ MOTIF CONTAINING F"/>
    <property type="match status" value="1"/>
</dbReference>
<protein>
    <submittedName>
        <fullName evidence="3">IQ motif containing F4</fullName>
    </submittedName>
</protein>
<dbReference type="PANTHER" id="PTHR21633:SF10">
    <property type="entry name" value="IQ MOTIF CONTAINING F4"/>
    <property type="match status" value="1"/>
</dbReference>
<keyword evidence="4" id="KW-1185">Reference proteome</keyword>
<dbReference type="OMA" id="CRIADCI"/>
<evidence type="ECO:0000256" key="2">
    <source>
        <dbReference type="SAM" id="MobiDB-lite"/>
    </source>
</evidence>
<dbReference type="GeneTree" id="ENSGT00390000004641"/>
<feature type="region of interest" description="Disordered" evidence="2">
    <location>
        <begin position="21"/>
        <end position="54"/>
    </location>
</feature>
<dbReference type="Proteomes" id="UP000694381">
    <property type="component" value="Unassembled WGS sequence"/>
</dbReference>
<keyword evidence="1" id="KW-0677">Repeat</keyword>
<reference evidence="3" key="2">
    <citation type="submission" date="2025-09" db="UniProtKB">
        <authorList>
            <consortium name="Ensembl"/>
        </authorList>
    </citation>
    <scope>IDENTIFICATION</scope>
</reference>
<feature type="compositionally biased region" description="Basic and acidic residues" evidence="2">
    <location>
        <begin position="21"/>
        <end position="32"/>
    </location>
</feature>
<dbReference type="AlphaFoldDB" id="A0A8C6RJ73"/>
<dbReference type="GO" id="GO:0005516">
    <property type="term" value="F:calmodulin binding"/>
    <property type="evidence" value="ECO:0007669"/>
    <property type="project" value="TreeGrafter"/>
</dbReference>
<dbReference type="FunFam" id="1.20.5.190:FF:000014">
    <property type="entry name" value="IQ motif containing F5"/>
    <property type="match status" value="1"/>
</dbReference>